<comment type="catalytic activity">
    <reaction evidence="9">
        <text>D-glucose + NAD(+) = D-glucono-1,5-lactone + NADH + H(+)</text>
        <dbReference type="Rhea" id="RHEA:14293"/>
        <dbReference type="ChEBI" id="CHEBI:4167"/>
        <dbReference type="ChEBI" id="CHEBI:15378"/>
        <dbReference type="ChEBI" id="CHEBI:16217"/>
        <dbReference type="ChEBI" id="CHEBI:57540"/>
        <dbReference type="ChEBI" id="CHEBI:57945"/>
        <dbReference type="EC" id="1.1.1.47"/>
    </reaction>
</comment>
<dbReference type="InterPro" id="IPR026583">
    <property type="entry name" value="Glc_1-DH_arc"/>
</dbReference>
<evidence type="ECO:0000256" key="5">
    <source>
        <dbReference type="ARBA" id="ARBA00022857"/>
    </source>
</evidence>
<dbReference type="GO" id="GO:0070401">
    <property type="term" value="F:NADP+ binding"/>
    <property type="evidence" value="ECO:0007669"/>
    <property type="project" value="UniProtKB-UniRule"/>
</dbReference>
<comment type="caution">
    <text evidence="12">The sequence shown here is derived from an EMBL/GenBank/DDBJ whole genome shotgun (WGS) entry which is preliminary data.</text>
</comment>
<feature type="domain" description="Alcohol dehydrogenase-like N-terminal" evidence="10">
    <location>
        <begin position="25"/>
        <end position="140"/>
    </location>
</feature>
<dbReference type="EMBL" id="RKLQ01000001">
    <property type="protein sequence ID" value="MBX0303127.1"/>
    <property type="molecule type" value="Genomic_DNA"/>
</dbReference>
<evidence type="ECO:0000259" key="10">
    <source>
        <dbReference type="Pfam" id="PF08240"/>
    </source>
</evidence>
<dbReference type="AlphaFoldDB" id="A0A8J7YCZ3"/>
<dbReference type="GO" id="GO:0008270">
    <property type="term" value="F:zinc ion binding"/>
    <property type="evidence" value="ECO:0007669"/>
    <property type="project" value="UniProtKB-UniRule"/>
</dbReference>
<evidence type="ECO:0000256" key="4">
    <source>
        <dbReference type="ARBA" id="ARBA00022833"/>
    </source>
</evidence>
<feature type="binding site" evidence="9">
    <location>
        <position position="300"/>
    </location>
    <ligand>
        <name>substrate</name>
    </ligand>
</feature>
<dbReference type="InterPro" id="IPR036291">
    <property type="entry name" value="NAD(P)-bd_dom_sf"/>
</dbReference>
<protein>
    <recommendedName>
        <fullName evidence="9">Glucose 1-dehydrogenase</fullName>
        <shortName evidence="9">GDH</shortName>
        <shortName evidence="9">GlcDH</shortName>
        <ecNumber evidence="9">1.1.1.47</ecNumber>
    </recommendedName>
</protein>
<dbReference type="Pfam" id="PF16912">
    <property type="entry name" value="Glu_dehyd_C"/>
    <property type="match status" value="1"/>
</dbReference>
<comment type="similarity">
    <text evidence="9">Belongs to the zinc-containing alcohol dehydrogenase family. Glucose 1-dehydrogenase subfamily.</text>
</comment>
<dbReference type="GO" id="GO:0019595">
    <property type="term" value="P:non-phosphorylated glucose catabolic process"/>
    <property type="evidence" value="ECO:0007669"/>
    <property type="project" value="UniProtKB-UniRule"/>
</dbReference>
<dbReference type="SUPFAM" id="SSF50129">
    <property type="entry name" value="GroES-like"/>
    <property type="match status" value="1"/>
</dbReference>
<reference evidence="12" key="1">
    <citation type="submission" date="2021-06" db="EMBL/GenBank/DDBJ databases">
        <title>Halomicroarcula sp. F24A a new haloarchaeum isolated from saline soil.</title>
        <authorList>
            <person name="Duran-Viseras A."/>
            <person name="Sanchez-Porro C."/>
            <person name="Ventosa A."/>
        </authorList>
    </citation>
    <scope>NUCLEOTIDE SEQUENCE</scope>
    <source>
        <strain evidence="12">F24A</strain>
    </source>
</reference>
<evidence type="ECO:0000256" key="7">
    <source>
        <dbReference type="ARBA" id="ARBA00023027"/>
    </source>
</evidence>
<comment type="catalytic activity">
    <reaction evidence="9">
        <text>D-glucose + NADP(+) = D-glucono-1,5-lactone + NADPH + H(+)</text>
        <dbReference type="Rhea" id="RHEA:14405"/>
        <dbReference type="ChEBI" id="CHEBI:4167"/>
        <dbReference type="ChEBI" id="CHEBI:15378"/>
        <dbReference type="ChEBI" id="CHEBI:16217"/>
        <dbReference type="ChEBI" id="CHEBI:57783"/>
        <dbReference type="ChEBI" id="CHEBI:58349"/>
        <dbReference type="EC" id="1.1.1.47"/>
    </reaction>
</comment>
<evidence type="ECO:0000256" key="9">
    <source>
        <dbReference type="HAMAP-Rule" id="MF_02127"/>
    </source>
</evidence>
<dbReference type="InterPro" id="IPR031640">
    <property type="entry name" value="Glu_dehyd_C"/>
</dbReference>
<dbReference type="GO" id="GO:0070403">
    <property type="term" value="F:NAD+ binding"/>
    <property type="evidence" value="ECO:0007669"/>
    <property type="project" value="UniProtKB-UniRule"/>
</dbReference>
<dbReference type="GO" id="GO:0047936">
    <property type="term" value="F:glucose 1-dehydrogenase [NAD(P)+] activity"/>
    <property type="evidence" value="ECO:0007669"/>
    <property type="project" value="UniProtKB-UniRule"/>
</dbReference>
<evidence type="ECO:0000256" key="1">
    <source>
        <dbReference type="ARBA" id="ARBA00001947"/>
    </source>
</evidence>
<dbReference type="Proteomes" id="UP000783863">
    <property type="component" value="Unassembled WGS sequence"/>
</dbReference>
<dbReference type="Gene3D" id="3.90.180.10">
    <property type="entry name" value="Medium-chain alcohol dehydrogenases, catalytic domain"/>
    <property type="match status" value="1"/>
</dbReference>
<feature type="binding site" evidence="9">
    <location>
        <begin position="269"/>
        <end position="271"/>
    </location>
    <ligand>
        <name>NADP(+)</name>
        <dbReference type="ChEBI" id="CHEBI:58349"/>
    </ligand>
</feature>
<feature type="binding site" evidence="9">
    <location>
        <position position="150"/>
    </location>
    <ligand>
        <name>substrate</name>
    </ligand>
</feature>
<dbReference type="RefSeq" id="WP_220587345.1">
    <property type="nucleotide sequence ID" value="NZ_RKLQ01000001.1"/>
</dbReference>
<feature type="binding site" evidence="9">
    <location>
        <position position="114"/>
    </location>
    <ligand>
        <name>substrate</name>
    </ligand>
</feature>
<feature type="binding site" evidence="9">
    <location>
        <begin position="204"/>
        <end position="205"/>
    </location>
    <ligand>
        <name>NADP(+)</name>
        <dbReference type="ChEBI" id="CHEBI:58349"/>
    </ligand>
</feature>
<dbReference type="CDD" id="cd08230">
    <property type="entry name" value="glucose_DH"/>
    <property type="match status" value="1"/>
</dbReference>
<evidence type="ECO:0000256" key="3">
    <source>
        <dbReference type="ARBA" id="ARBA00022741"/>
    </source>
</evidence>
<keyword evidence="6 9" id="KW-0560">Oxidoreductase</keyword>
<keyword evidence="3 9" id="KW-0547">Nucleotide-binding</keyword>
<keyword evidence="2 9" id="KW-0479">Metal-binding</keyword>
<proteinExistence type="inferred from homology"/>
<name>A0A8J7YCZ3_9EURY</name>
<feature type="binding site" evidence="9">
    <location>
        <position position="40"/>
    </location>
    <ligand>
        <name>substrate</name>
    </ligand>
</feature>
<evidence type="ECO:0000256" key="2">
    <source>
        <dbReference type="ARBA" id="ARBA00022723"/>
    </source>
</evidence>
<keyword evidence="13" id="KW-1185">Reference proteome</keyword>
<evidence type="ECO:0000313" key="12">
    <source>
        <dbReference type="EMBL" id="MBX0303127.1"/>
    </source>
</evidence>
<comment type="function">
    <text evidence="9">Catalyzes the NAD(P)(+)-dependent oxidation of D-glucose to D-gluconate via gluconolactone. Can utilize both NAD(+) and NADP(+) as electron acceptor. Is involved in the degradation of glucose through a modified Entner-Doudoroff pathway.</text>
</comment>
<feature type="binding site" evidence="9">
    <location>
        <begin position="181"/>
        <end position="184"/>
    </location>
    <ligand>
        <name>NADP(+)</name>
        <dbReference type="ChEBI" id="CHEBI:58349"/>
    </ligand>
</feature>
<feature type="binding site" evidence="9">
    <location>
        <begin position="298"/>
        <end position="300"/>
    </location>
    <ligand>
        <name>NADP(+)</name>
        <dbReference type="ChEBI" id="CHEBI:58349"/>
    </ligand>
</feature>
<dbReference type="PANTHER" id="PTHR43189">
    <property type="entry name" value="ZINC-TYPE ALCOHOL DEHYDROGENASE-LIKE PROTEIN C1198.01-RELATED"/>
    <property type="match status" value="1"/>
</dbReference>
<gene>
    <name evidence="9" type="primary">gdh</name>
    <name evidence="12" type="ORF">EGD98_05495</name>
</gene>
<dbReference type="PANTHER" id="PTHR43189:SF2">
    <property type="entry name" value="GLUCOSE 1-DEHYDROGENASE"/>
    <property type="match status" value="1"/>
</dbReference>
<dbReference type="Gene3D" id="3.40.50.720">
    <property type="entry name" value="NAD(P)-binding Rossmann-like Domain"/>
    <property type="match status" value="1"/>
</dbReference>
<keyword evidence="8 9" id="KW-0119">Carbohydrate metabolism</keyword>
<sequence length="354" mass="38422">MKAIGVTREGEGVERLDVERPVPTEGEALVRTLRVGVDGTDHEVVAGSHGGYPEDSDHMILGHEAVGVVEDGNGSGLEAGQVVVPTVRRKPNGETNEYFRRGEPDMAPDGEYVERGIVGDHGFMAEYFTSPADTLVPIPEALAEYGMLVEPISIAEKANDHAFSTREPFEWRPESACVLGNGTLGLLTLWMLGRDFDRTYCVGRRDRPDPTIDIIDELGATYVDSRETSVEALPDAHEAVDYVFEATGYAPHAVQTVHALAPNGVGALLGIPGPWEFEIDGGTLHKEIVLHNKCLIGTVNSHVKHFEAAVDTLAEMPDWLLDDLVTTVVGPENLEAAFEDDDDQIKGVVEFDTL</sequence>
<comment type="caution">
    <text evidence="9">Lacks conserved residue(s) required for the propagation of feature annotation.</text>
</comment>
<organism evidence="12 13">
    <name type="scientific">Haloarcula salinisoli</name>
    <dbReference type="NCBI Taxonomy" id="2487746"/>
    <lineage>
        <taxon>Archaea</taxon>
        <taxon>Methanobacteriati</taxon>
        <taxon>Methanobacteriota</taxon>
        <taxon>Stenosarchaea group</taxon>
        <taxon>Halobacteria</taxon>
        <taxon>Halobacteriales</taxon>
        <taxon>Haloarculaceae</taxon>
        <taxon>Haloarcula</taxon>
    </lineage>
</organism>
<feature type="domain" description="Glucose dehydrogenase C-terminal" evidence="11">
    <location>
        <begin position="143"/>
        <end position="351"/>
    </location>
</feature>
<dbReference type="EC" id="1.1.1.47" evidence="9"/>
<evidence type="ECO:0000313" key="13">
    <source>
        <dbReference type="Proteomes" id="UP000783863"/>
    </source>
</evidence>
<dbReference type="Pfam" id="PF08240">
    <property type="entry name" value="ADH_N"/>
    <property type="match status" value="1"/>
</dbReference>
<accession>A0A8J7YCZ3</accession>
<dbReference type="InterPro" id="IPR011032">
    <property type="entry name" value="GroES-like_sf"/>
</dbReference>
<evidence type="ECO:0000259" key="11">
    <source>
        <dbReference type="Pfam" id="PF16912"/>
    </source>
</evidence>
<keyword evidence="7 9" id="KW-0520">NAD</keyword>
<dbReference type="GO" id="GO:0005536">
    <property type="term" value="F:D-glucose binding"/>
    <property type="evidence" value="ECO:0007669"/>
    <property type="project" value="UniProtKB-UniRule"/>
</dbReference>
<dbReference type="HAMAP" id="MF_02127">
    <property type="entry name" value="Glucose_DH"/>
    <property type="match status" value="1"/>
</dbReference>
<comment type="cofactor">
    <cofactor evidence="1">
        <name>Zn(2+)</name>
        <dbReference type="ChEBI" id="CHEBI:29105"/>
    </cofactor>
</comment>
<evidence type="ECO:0000256" key="8">
    <source>
        <dbReference type="ARBA" id="ARBA00023277"/>
    </source>
</evidence>
<dbReference type="SUPFAM" id="SSF51735">
    <property type="entry name" value="NAD(P)-binding Rossmann-fold domains"/>
    <property type="match status" value="1"/>
</dbReference>
<keyword evidence="4 9" id="KW-0862">Zinc</keyword>
<evidence type="ECO:0000256" key="6">
    <source>
        <dbReference type="ARBA" id="ARBA00023002"/>
    </source>
</evidence>
<keyword evidence="5 9" id="KW-0521">NADP</keyword>
<dbReference type="InterPro" id="IPR013154">
    <property type="entry name" value="ADH-like_N"/>
</dbReference>